<dbReference type="AlphaFoldDB" id="A0A0K0Y0B7"/>
<dbReference type="RefSeq" id="WP_156201300.1">
    <property type="nucleotide sequence ID" value="NZ_CP012154.1"/>
</dbReference>
<reference evidence="2" key="1">
    <citation type="submission" date="2015-07" db="EMBL/GenBank/DDBJ databases">
        <authorList>
            <person name="Kim K.M."/>
        </authorList>
    </citation>
    <scope>NUCLEOTIDE SEQUENCE [LARGE SCALE GENOMIC DNA]</scope>
    <source>
        <strain evidence="2">KCTC 42284</strain>
    </source>
</reference>
<sequence>MTEFERGAMGGLMKICLLVFLILAGLATYRLVDLWASGADPGWPFVLQALQCLVAVAALIGAALAGPRMQRRTAGLGLGSLLVLTLVGLPARMGQVDVGAVPVSGLLLDPGLILLVLGLLLLAVLLGKR</sequence>
<evidence type="ECO:0000313" key="2">
    <source>
        <dbReference type="Proteomes" id="UP000066624"/>
    </source>
</evidence>
<gene>
    <name evidence="1" type="ORF">WM2015_3036</name>
</gene>
<proteinExistence type="predicted"/>
<dbReference type="Proteomes" id="UP000066624">
    <property type="component" value="Chromosome"/>
</dbReference>
<dbReference type="EMBL" id="CP012154">
    <property type="protein sequence ID" value="AKS43388.1"/>
    <property type="molecule type" value="Genomic_DNA"/>
</dbReference>
<organism evidence="1 2">
    <name type="scientific">Wenzhouxiangella marina</name>
    <dbReference type="NCBI Taxonomy" id="1579979"/>
    <lineage>
        <taxon>Bacteria</taxon>
        <taxon>Pseudomonadati</taxon>
        <taxon>Pseudomonadota</taxon>
        <taxon>Gammaproteobacteria</taxon>
        <taxon>Chromatiales</taxon>
        <taxon>Wenzhouxiangellaceae</taxon>
        <taxon>Wenzhouxiangella</taxon>
    </lineage>
</organism>
<name>A0A0K0Y0B7_9GAMM</name>
<keyword evidence="2" id="KW-1185">Reference proteome</keyword>
<dbReference type="KEGG" id="wma:WM2015_3036"/>
<accession>A0A0K0Y0B7</accession>
<protein>
    <submittedName>
        <fullName evidence="1">Uncharacterized protein</fullName>
    </submittedName>
</protein>
<evidence type="ECO:0000313" key="1">
    <source>
        <dbReference type="EMBL" id="AKS43388.1"/>
    </source>
</evidence>